<protein>
    <submittedName>
        <fullName evidence="1">Uncharacterized protein</fullName>
    </submittedName>
</protein>
<reference evidence="1 2" key="1">
    <citation type="journal article" date="2019" name="Sci. Rep.">
        <title>Comparative genomics of chytrid fungi reveal insights into the obligate biotrophic and pathogenic lifestyle of Synchytrium endobioticum.</title>
        <authorList>
            <person name="van de Vossenberg B.T.L.H."/>
            <person name="Warris S."/>
            <person name="Nguyen H.D.T."/>
            <person name="van Gent-Pelzer M.P.E."/>
            <person name="Joly D.L."/>
            <person name="van de Geest H.C."/>
            <person name="Bonants P.J.M."/>
            <person name="Smith D.S."/>
            <person name="Levesque C.A."/>
            <person name="van der Lee T.A.J."/>
        </authorList>
    </citation>
    <scope>NUCLEOTIDE SEQUENCE [LARGE SCALE GENOMIC DNA]</scope>
    <source>
        <strain evidence="1 2">MB42</strain>
    </source>
</reference>
<keyword evidence="2" id="KW-1185">Reference proteome</keyword>
<dbReference type="Proteomes" id="UP000317494">
    <property type="component" value="Unassembled WGS sequence"/>
</dbReference>
<gene>
    <name evidence="1" type="ORF">SeMB42_g07969</name>
</gene>
<organism evidence="1 2">
    <name type="scientific">Synchytrium endobioticum</name>
    <dbReference type="NCBI Taxonomy" id="286115"/>
    <lineage>
        <taxon>Eukaryota</taxon>
        <taxon>Fungi</taxon>
        <taxon>Fungi incertae sedis</taxon>
        <taxon>Chytridiomycota</taxon>
        <taxon>Chytridiomycota incertae sedis</taxon>
        <taxon>Chytridiomycetes</taxon>
        <taxon>Synchytriales</taxon>
        <taxon>Synchytriaceae</taxon>
        <taxon>Synchytrium</taxon>
    </lineage>
</organism>
<sequence>MVFLSASTARKRVEAKFAQEAAFNNIGTYGDGDDILGNEEKIVEFQWHVMCMNAKFL</sequence>
<name>A0A507BWG0_9FUNG</name>
<evidence type="ECO:0000313" key="2">
    <source>
        <dbReference type="Proteomes" id="UP000317494"/>
    </source>
</evidence>
<proteinExistence type="predicted"/>
<evidence type="ECO:0000313" key="1">
    <source>
        <dbReference type="EMBL" id="TPX30116.1"/>
    </source>
</evidence>
<feature type="non-terminal residue" evidence="1">
    <location>
        <position position="57"/>
    </location>
</feature>
<dbReference type="VEuPathDB" id="FungiDB:SeMB42_g07969"/>
<accession>A0A507BWG0</accession>
<dbReference type="EMBL" id="QEAN01000718">
    <property type="protein sequence ID" value="TPX30116.1"/>
    <property type="molecule type" value="Genomic_DNA"/>
</dbReference>
<dbReference type="AlphaFoldDB" id="A0A507BWG0"/>
<comment type="caution">
    <text evidence="1">The sequence shown here is derived from an EMBL/GenBank/DDBJ whole genome shotgun (WGS) entry which is preliminary data.</text>
</comment>